<dbReference type="eggNOG" id="arCOG04362">
    <property type="taxonomic scope" value="Archaea"/>
</dbReference>
<dbReference type="InterPro" id="IPR011991">
    <property type="entry name" value="ArsR-like_HTH"/>
</dbReference>
<name>A0A075MV89_9ARCH</name>
<dbReference type="AlphaFoldDB" id="A0A075MV89"/>
<dbReference type="CDD" id="cd00090">
    <property type="entry name" value="HTH_ARSR"/>
    <property type="match status" value="1"/>
</dbReference>
<evidence type="ECO:0000313" key="1">
    <source>
        <dbReference type="EMBL" id="AIF85175.1"/>
    </source>
</evidence>
<dbReference type="KEGG" id="nev:NTE_03143"/>
<dbReference type="GeneID" id="41598802"/>
<dbReference type="Gene3D" id="1.10.10.10">
    <property type="entry name" value="Winged helix-like DNA-binding domain superfamily/Winged helix DNA-binding domain"/>
    <property type="match status" value="1"/>
</dbReference>
<proteinExistence type="predicted"/>
<dbReference type="Proteomes" id="UP000028194">
    <property type="component" value="Chromosome"/>
</dbReference>
<dbReference type="RefSeq" id="WP_148701619.1">
    <property type="nucleotide sequence ID" value="NZ_CP007174.1"/>
</dbReference>
<protein>
    <submittedName>
        <fullName evidence="1">Helix-turn-helix domain</fullName>
    </submittedName>
</protein>
<reference evidence="1 2" key="1">
    <citation type="journal article" date="2014" name="PLoS ONE">
        <title>Genome Sequence of Candidatus Nitrososphaera evergladensis from Group I.1b Enriched from Everglades Soil Reveals Novel Genomic Features of the Ammonia-Oxidizing Archaea.</title>
        <authorList>
            <person name="Zhalnina K.V."/>
            <person name="Dias R."/>
            <person name="Leonard M.T."/>
            <person name="Dorr de Quadros P."/>
            <person name="Camargo F.A."/>
            <person name="Drew J.C."/>
            <person name="Farmerie W.G."/>
            <person name="Daroub S.H."/>
            <person name="Triplett E.W."/>
        </authorList>
    </citation>
    <scope>NUCLEOTIDE SEQUENCE [LARGE SCALE GENOMIC DNA]</scope>
    <source>
        <strain evidence="1 2">SR1</strain>
    </source>
</reference>
<evidence type="ECO:0000313" key="2">
    <source>
        <dbReference type="Proteomes" id="UP000028194"/>
    </source>
</evidence>
<dbReference type="InterPro" id="IPR036388">
    <property type="entry name" value="WH-like_DNA-bd_sf"/>
</dbReference>
<dbReference type="HOGENOM" id="CLU_062767_3_0_2"/>
<accession>A0A075MV89</accession>
<dbReference type="EMBL" id="CP007174">
    <property type="protein sequence ID" value="AIF85175.1"/>
    <property type="molecule type" value="Genomic_DNA"/>
</dbReference>
<dbReference type="OrthoDB" id="11410at2157"/>
<dbReference type="SUPFAM" id="SSF46785">
    <property type="entry name" value="Winged helix' DNA-binding domain"/>
    <property type="match status" value="1"/>
</dbReference>
<dbReference type="InterPro" id="IPR036390">
    <property type="entry name" value="WH_DNA-bd_sf"/>
</dbReference>
<sequence>MSDQAPVSDGEVFLELASGMRRSILIALDGKKLKLSQLAESLDMTIQESHRQFARLANAGLVRKDSEGLLSLTACGRIVAKQIPCFDFLERNELYFRDHSFGELPLKFIQRLAALNNSEPVDGVVAVLERWKGMLLEAKEHVWCISPQIPLDVSMLGIEVLTKGVKLSLLLSKNTIAPKGSLDEIDKRLRGLISKGTVERRMMEKASIAVVFNERQYSCVGFANSRGDGDLNYMFFSRDPHFFEWCYDYFQYEWSRSDDWDGSRIREI</sequence>
<organism evidence="1 2">
    <name type="scientific">Candidatus Nitrososphaera evergladensis SR1</name>
    <dbReference type="NCBI Taxonomy" id="1459636"/>
    <lineage>
        <taxon>Archaea</taxon>
        <taxon>Nitrososphaerota</taxon>
        <taxon>Nitrososphaeria</taxon>
        <taxon>Nitrososphaerales</taxon>
        <taxon>Nitrososphaeraceae</taxon>
        <taxon>Nitrososphaera</taxon>
    </lineage>
</organism>
<keyword evidence="2" id="KW-1185">Reference proteome</keyword>
<gene>
    <name evidence="1" type="ORF">NTE_03143</name>
</gene>